<proteinExistence type="predicted"/>
<keyword evidence="1" id="KW-0805">Transcription regulation</keyword>
<name>A0A934Q982_9MICO</name>
<dbReference type="PRINTS" id="PR00035">
    <property type="entry name" value="HTHGNTR"/>
</dbReference>
<dbReference type="Gene3D" id="1.20.120.530">
    <property type="entry name" value="GntR ligand-binding domain-like"/>
    <property type="match status" value="1"/>
</dbReference>
<dbReference type="SMART" id="SM00345">
    <property type="entry name" value="HTH_GNTR"/>
    <property type="match status" value="1"/>
</dbReference>
<dbReference type="InterPro" id="IPR000524">
    <property type="entry name" value="Tscrpt_reg_HTH_GntR"/>
</dbReference>
<evidence type="ECO:0000313" key="6">
    <source>
        <dbReference type="EMBL" id="MBK0418974.1"/>
    </source>
</evidence>
<dbReference type="CDD" id="cd07377">
    <property type="entry name" value="WHTH_GntR"/>
    <property type="match status" value="1"/>
</dbReference>
<feature type="domain" description="HTH gntR-type" evidence="5">
    <location>
        <begin position="27"/>
        <end position="94"/>
    </location>
</feature>
<dbReference type="InterPro" id="IPR011711">
    <property type="entry name" value="GntR_C"/>
</dbReference>
<dbReference type="InterPro" id="IPR008920">
    <property type="entry name" value="TF_FadR/GntR_C"/>
</dbReference>
<evidence type="ECO:0000256" key="3">
    <source>
        <dbReference type="ARBA" id="ARBA00023163"/>
    </source>
</evidence>
<sequence length="261" mass="29013">MSETSAQATPLQAGDRRLEPVNASMTLSKKDAARREIRRSIITGSLQPGERLTEHQLADSLKVSRPTVREALNELADEGLVTRSPHRGVKVSALHPATFHDIALGRIALDMVAVDAILSDESGERFERVERCWRQYEIEAFDPDPVVQHDAHLAFHQGIWEASENYLLTKLWPVTAAQITIALAEDQRRRSDPEREHRVHSALMDALRTGDRRVIERRISLHILTSAERIAKFMAEKGRPSTGGAGGIDRAAAGQLPSTSR</sequence>
<dbReference type="GO" id="GO:0003700">
    <property type="term" value="F:DNA-binding transcription factor activity"/>
    <property type="evidence" value="ECO:0007669"/>
    <property type="project" value="InterPro"/>
</dbReference>
<dbReference type="InterPro" id="IPR036388">
    <property type="entry name" value="WH-like_DNA-bd_sf"/>
</dbReference>
<evidence type="ECO:0000256" key="2">
    <source>
        <dbReference type="ARBA" id="ARBA00023125"/>
    </source>
</evidence>
<accession>A0A934Q982</accession>
<dbReference type="Proteomes" id="UP000608530">
    <property type="component" value="Unassembled WGS sequence"/>
</dbReference>
<dbReference type="GO" id="GO:0003677">
    <property type="term" value="F:DNA binding"/>
    <property type="evidence" value="ECO:0007669"/>
    <property type="project" value="UniProtKB-KW"/>
</dbReference>
<keyword evidence="7" id="KW-1185">Reference proteome</keyword>
<organism evidence="6 7">
    <name type="scientific">Leucobacter chromiisoli</name>
    <dbReference type="NCBI Taxonomy" id="2796471"/>
    <lineage>
        <taxon>Bacteria</taxon>
        <taxon>Bacillati</taxon>
        <taxon>Actinomycetota</taxon>
        <taxon>Actinomycetes</taxon>
        <taxon>Micrococcales</taxon>
        <taxon>Microbacteriaceae</taxon>
        <taxon>Leucobacter</taxon>
    </lineage>
</organism>
<dbReference type="Gene3D" id="1.10.10.10">
    <property type="entry name" value="Winged helix-like DNA-binding domain superfamily/Winged helix DNA-binding domain"/>
    <property type="match status" value="1"/>
</dbReference>
<comment type="caution">
    <text evidence="6">The sequence shown here is derived from an EMBL/GenBank/DDBJ whole genome shotgun (WGS) entry which is preliminary data.</text>
</comment>
<dbReference type="EMBL" id="JAEHOH010000010">
    <property type="protein sequence ID" value="MBK0418974.1"/>
    <property type="molecule type" value="Genomic_DNA"/>
</dbReference>
<keyword evidence="2" id="KW-0238">DNA-binding</keyword>
<dbReference type="Pfam" id="PF00392">
    <property type="entry name" value="GntR"/>
    <property type="match status" value="1"/>
</dbReference>
<evidence type="ECO:0000256" key="4">
    <source>
        <dbReference type="SAM" id="MobiDB-lite"/>
    </source>
</evidence>
<dbReference type="RefSeq" id="WP_200115120.1">
    <property type="nucleotide sequence ID" value="NZ_JAEHOH010000010.1"/>
</dbReference>
<dbReference type="SUPFAM" id="SSF46785">
    <property type="entry name" value="Winged helix' DNA-binding domain"/>
    <property type="match status" value="1"/>
</dbReference>
<feature type="region of interest" description="Disordered" evidence="4">
    <location>
        <begin position="236"/>
        <end position="261"/>
    </location>
</feature>
<dbReference type="PROSITE" id="PS50949">
    <property type="entry name" value="HTH_GNTR"/>
    <property type="match status" value="1"/>
</dbReference>
<evidence type="ECO:0000256" key="1">
    <source>
        <dbReference type="ARBA" id="ARBA00023015"/>
    </source>
</evidence>
<gene>
    <name evidence="6" type="ORF">JD276_07990</name>
</gene>
<dbReference type="PANTHER" id="PTHR43537:SF24">
    <property type="entry name" value="GLUCONATE OPERON TRANSCRIPTIONAL REPRESSOR"/>
    <property type="match status" value="1"/>
</dbReference>
<reference evidence="6" key="1">
    <citation type="submission" date="2020-12" db="EMBL/GenBank/DDBJ databases">
        <title>Leucobacter sp. CAS1, isolated from Chromium sludge.</title>
        <authorList>
            <person name="Xu Z."/>
        </authorList>
    </citation>
    <scope>NUCLEOTIDE SEQUENCE</scope>
    <source>
        <strain evidence="6">CSA1</strain>
    </source>
</reference>
<protein>
    <submittedName>
        <fullName evidence="6">GntR family transcriptional regulator</fullName>
    </submittedName>
</protein>
<evidence type="ECO:0000259" key="5">
    <source>
        <dbReference type="PROSITE" id="PS50949"/>
    </source>
</evidence>
<evidence type="ECO:0000313" key="7">
    <source>
        <dbReference type="Proteomes" id="UP000608530"/>
    </source>
</evidence>
<keyword evidence="3" id="KW-0804">Transcription</keyword>
<dbReference type="Pfam" id="PF07729">
    <property type="entry name" value="FCD"/>
    <property type="match status" value="1"/>
</dbReference>
<dbReference type="InterPro" id="IPR036390">
    <property type="entry name" value="WH_DNA-bd_sf"/>
</dbReference>
<dbReference type="PANTHER" id="PTHR43537">
    <property type="entry name" value="TRANSCRIPTIONAL REGULATOR, GNTR FAMILY"/>
    <property type="match status" value="1"/>
</dbReference>
<dbReference type="AlphaFoldDB" id="A0A934Q982"/>
<dbReference type="SUPFAM" id="SSF48008">
    <property type="entry name" value="GntR ligand-binding domain-like"/>
    <property type="match status" value="1"/>
</dbReference>